<name>D8R2V1_SELML</name>
<gene>
    <name evidence="2" type="ORF">SELMODRAFT_406762</name>
</gene>
<keyword evidence="1" id="KW-0472">Membrane</keyword>
<evidence type="ECO:0000313" key="3">
    <source>
        <dbReference type="Proteomes" id="UP000001514"/>
    </source>
</evidence>
<dbReference type="KEGG" id="smo:SELMODRAFT_406762"/>
<organism evidence="3">
    <name type="scientific">Selaginella moellendorffii</name>
    <name type="common">Spikemoss</name>
    <dbReference type="NCBI Taxonomy" id="88036"/>
    <lineage>
        <taxon>Eukaryota</taxon>
        <taxon>Viridiplantae</taxon>
        <taxon>Streptophyta</taxon>
        <taxon>Embryophyta</taxon>
        <taxon>Tracheophyta</taxon>
        <taxon>Lycopodiopsida</taxon>
        <taxon>Selaginellales</taxon>
        <taxon>Selaginellaceae</taxon>
        <taxon>Selaginella</taxon>
    </lineage>
</organism>
<sequence>MASLHKAFDGTVKRHPFFFALLILGAAFGIAWRLILRPRPLHVSLQEIDIYQWNLTLGTFNKNQNSIIDVKEAQIRLSLLTAHFKLPLATGKLGGFITGARKQQVVRAYVIGDRVPLFFDSKYMPLQGSPFKLLFEAELRSKPRSKWFWVPFDYKHQFECQLSCSIKELSQGRTKLVIQRSALSRWLKSFHAAERWQLHRQGEVHIIEDVPDHTSSSIDERTHTRKVILEDCMNSNAAIVRGTIVLHLHERQARDESGELTLQITRLPHELCLQACRAPKQVKT</sequence>
<keyword evidence="3" id="KW-1185">Reference proteome</keyword>
<keyword evidence="1" id="KW-0812">Transmembrane</keyword>
<protein>
    <submittedName>
        <fullName evidence="2">Uncharacterized protein</fullName>
    </submittedName>
</protein>
<proteinExistence type="predicted"/>
<dbReference type="Gramene" id="EFJ32832">
    <property type="protein sequence ID" value="EFJ32832"/>
    <property type="gene ID" value="SELMODRAFT_406762"/>
</dbReference>
<evidence type="ECO:0000256" key="1">
    <source>
        <dbReference type="SAM" id="Phobius"/>
    </source>
</evidence>
<feature type="transmembrane region" description="Helical" evidence="1">
    <location>
        <begin position="17"/>
        <end position="36"/>
    </location>
</feature>
<dbReference type="EMBL" id="GL377571">
    <property type="protein sequence ID" value="EFJ32832.1"/>
    <property type="molecule type" value="Genomic_DNA"/>
</dbReference>
<dbReference type="AlphaFoldDB" id="D8R2V1"/>
<reference evidence="2 3" key="1">
    <citation type="journal article" date="2011" name="Science">
        <title>The Selaginella genome identifies genetic changes associated with the evolution of vascular plants.</title>
        <authorList>
            <person name="Banks J.A."/>
            <person name="Nishiyama T."/>
            <person name="Hasebe M."/>
            <person name="Bowman J.L."/>
            <person name="Gribskov M."/>
            <person name="dePamphilis C."/>
            <person name="Albert V.A."/>
            <person name="Aono N."/>
            <person name="Aoyama T."/>
            <person name="Ambrose B.A."/>
            <person name="Ashton N.W."/>
            <person name="Axtell M.J."/>
            <person name="Barker E."/>
            <person name="Barker M.S."/>
            <person name="Bennetzen J.L."/>
            <person name="Bonawitz N.D."/>
            <person name="Chapple C."/>
            <person name="Cheng C."/>
            <person name="Correa L.G."/>
            <person name="Dacre M."/>
            <person name="DeBarry J."/>
            <person name="Dreyer I."/>
            <person name="Elias M."/>
            <person name="Engstrom E.M."/>
            <person name="Estelle M."/>
            <person name="Feng L."/>
            <person name="Finet C."/>
            <person name="Floyd S.K."/>
            <person name="Frommer W.B."/>
            <person name="Fujita T."/>
            <person name="Gramzow L."/>
            <person name="Gutensohn M."/>
            <person name="Harholt J."/>
            <person name="Hattori M."/>
            <person name="Heyl A."/>
            <person name="Hirai T."/>
            <person name="Hiwatashi Y."/>
            <person name="Ishikawa M."/>
            <person name="Iwata M."/>
            <person name="Karol K.G."/>
            <person name="Koehler B."/>
            <person name="Kolukisaoglu U."/>
            <person name="Kubo M."/>
            <person name="Kurata T."/>
            <person name="Lalonde S."/>
            <person name="Li K."/>
            <person name="Li Y."/>
            <person name="Litt A."/>
            <person name="Lyons E."/>
            <person name="Manning G."/>
            <person name="Maruyama T."/>
            <person name="Michael T.P."/>
            <person name="Mikami K."/>
            <person name="Miyazaki S."/>
            <person name="Morinaga S."/>
            <person name="Murata T."/>
            <person name="Mueller-Roeber B."/>
            <person name="Nelson D.R."/>
            <person name="Obara M."/>
            <person name="Oguri Y."/>
            <person name="Olmstead R.G."/>
            <person name="Onodera N."/>
            <person name="Petersen B.L."/>
            <person name="Pils B."/>
            <person name="Prigge M."/>
            <person name="Rensing S.A."/>
            <person name="Riano-Pachon D.M."/>
            <person name="Roberts A.W."/>
            <person name="Sato Y."/>
            <person name="Scheller H.V."/>
            <person name="Schulz B."/>
            <person name="Schulz C."/>
            <person name="Shakirov E.V."/>
            <person name="Shibagaki N."/>
            <person name="Shinohara N."/>
            <person name="Shippen D.E."/>
            <person name="Soerensen I."/>
            <person name="Sotooka R."/>
            <person name="Sugimoto N."/>
            <person name="Sugita M."/>
            <person name="Sumikawa N."/>
            <person name="Tanurdzic M."/>
            <person name="Theissen G."/>
            <person name="Ulvskov P."/>
            <person name="Wakazuki S."/>
            <person name="Weng J.K."/>
            <person name="Willats W.W."/>
            <person name="Wipf D."/>
            <person name="Wolf P.G."/>
            <person name="Yang L."/>
            <person name="Zimmer A.D."/>
            <person name="Zhu Q."/>
            <person name="Mitros T."/>
            <person name="Hellsten U."/>
            <person name="Loque D."/>
            <person name="Otillar R."/>
            <person name="Salamov A."/>
            <person name="Schmutz J."/>
            <person name="Shapiro H."/>
            <person name="Lindquist E."/>
            <person name="Lucas S."/>
            <person name="Rokhsar D."/>
            <person name="Grigoriev I.V."/>
        </authorList>
    </citation>
    <scope>NUCLEOTIDE SEQUENCE [LARGE SCALE GENOMIC DNA]</scope>
</reference>
<evidence type="ECO:0000313" key="2">
    <source>
        <dbReference type="EMBL" id="EFJ32832.1"/>
    </source>
</evidence>
<dbReference type="InParanoid" id="D8R2V1"/>
<keyword evidence="1" id="KW-1133">Transmembrane helix</keyword>
<dbReference type="HOGENOM" id="CLU_981395_0_0_1"/>
<accession>D8R2V1</accession>
<dbReference type="Proteomes" id="UP000001514">
    <property type="component" value="Unassembled WGS sequence"/>
</dbReference>